<dbReference type="SMART" id="SM00857">
    <property type="entry name" value="Resolvase"/>
    <property type="match status" value="1"/>
</dbReference>
<gene>
    <name evidence="3" type="ORF">R3P94_22015</name>
</gene>
<dbReference type="EMBL" id="JAWLKI010000038">
    <property type="protein sequence ID" value="MDV6309948.1"/>
    <property type="molecule type" value="Genomic_DNA"/>
</dbReference>
<comment type="caution">
    <text evidence="3">The sequence shown here is derived from an EMBL/GenBank/DDBJ whole genome shotgun (WGS) entry which is preliminary data.</text>
</comment>
<reference evidence="3 4" key="1">
    <citation type="submission" date="2023-10" db="EMBL/GenBank/DDBJ databases">
        <title>Development of a sustainable strategy for remediation of hydrocarbon-contaminated territories based on the waste exchange concept.</title>
        <authorList>
            <person name="Krivoruchko A."/>
        </authorList>
    </citation>
    <scope>NUCLEOTIDE SEQUENCE [LARGE SCALE GENOMIC DNA]</scope>
    <source>
        <strain evidence="3 4">IEGM 1266</strain>
    </source>
</reference>
<evidence type="ECO:0000259" key="2">
    <source>
        <dbReference type="PROSITE" id="PS51737"/>
    </source>
</evidence>
<evidence type="ECO:0000313" key="4">
    <source>
        <dbReference type="Proteomes" id="UP001185779"/>
    </source>
</evidence>
<name>A0ABU4DJP8_9ACTN</name>
<dbReference type="Gene3D" id="3.90.1750.20">
    <property type="entry name" value="Putative Large Serine Recombinase, Chain B, Domain 2"/>
    <property type="match status" value="1"/>
</dbReference>
<dbReference type="CDD" id="cd00338">
    <property type="entry name" value="Ser_Recombinase"/>
    <property type="match status" value="1"/>
</dbReference>
<dbReference type="InterPro" id="IPR006119">
    <property type="entry name" value="Resolv_N"/>
</dbReference>
<feature type="domain" description="Recombinase" evidence="2">
    <location>
        <begin position="156"/>
        <end position="268"/>
    </location>
</feature>
<proteinExistence type="predicted"/>
<dbReference type="PROSITE" id="PS51736">
    <property type="entry name" value="RECOMBINASES_3"/>
    <property type="match status" value="1"/>
</dbReference>
<dbReference type="PANTHER" id="PTHR30461">
    <property type="entry name" value="DNA-INVERTASE FROM LAMBDOID PROPHAGE"/>
    <property type="match status" value="1"/>
</dbReference>
<dbReference type="PROSITE" id="PS51737">
    <property type="entry name" value="RECOMBINASE_DNA_BIND"/>
    <property type="match status" value="1"/>
</dbReference>
<dbReference type="PANTHER" id="PTHR30461:SF23">
    <property type="entry name" value="DNA RECOMBINASE-RELATED"/>
    <property type="match status" value="1"/>
</dbReference>
<dbReference type="SUPFAM" id="SSF53041">
    <property type="entry name" value="Resolvase-like"/>
    <property type="match status" value="1"/>
</dbReference>
<protein>
    <submittedName>
        <fullName evidence="3">Recombinase family protein</fullName>
    </submittedName>
</protein>
<accession>A0ABU4DJP8</accession>
<dbReference type="InterPro" id="IPR036162">
    <property type="entry name" value="Resolvase-like_N_sf"/>
</dbReference>
<feature type="domain" description="Resolvase/invertase-type recombinase catalytic" evidence="1">
    <location>
        <begin position="2"/>
        <end position="149"/>
    </location>
</feature>
<sequence length="456" mass="50438">MRAVIYTRVSNDQSGRSTSTADQERECRTICERNGWDVAHVLTDNDIGASRWSSKDRPAYRQLADTLQPGDVLVTWEASRAQRDLNAYVQLRDLCAERSVQWCYSGRLYDLATGDDRFTTGLDALLAEKEAEQIRERVLRGKRSAAIAGRPAGNWPYGYLPVRDPLTGRTTNWAPDPDRAPVVQEAVKRILAGDTLYAICKDFDDRGIRPRSGRTWVRAHLRTMLMSPSYAGLRTHQGEVIGPASWEPLISVDDHRALLAVLADPARRSVERVVAKHLLTGIARCGVCGAPVRYFGPKSVSTPRYQCQATSCVGRRADAVDDLVTETVLSTLEQQSPADYVADDPEAAAALREASELRARLDAFTDQAADGSLSPAALARIEARLLPQIRAAEQRATRRPTALPDDLVGANARATWEQLELADRRRIIRGLVSVTINRSTAAVRQFNPADIAIDWL</sequence>
<evidence type="ECO:0000313" key="3">
    <source>
        <dbReference type="EMBL" id="MDV6309948.1"/>
    </source>
</evidence>
<dbReference type="InterPro" id="IPR011109">
    <property type="entry name" value="DNA_bind_recombinase_dom"/>
</dbReference>
<dbReference type="Proteomes" id="UP001185779">
    <property type="component" value="Unassembled WGS sequence"/>
</dbReference>
<evidence type="ECO:0000259" key="1">
    <source>
        <dbReference type="PROSITE" id="PS51736"/>
    </source>
</evidence>
<dbReference type="Gene3D" id="3.40.50.1390">
    <property type="entry name" value="Resolvase, N-terminal catalytic domain"/>
    <property type="match status" value="1"/>
</dbReference>
<dbReference type="RefSeq" id="WP_317505659.1">
    <property type="nucleotide sequence ID" value="NZ_JAWLKI010000038.1"/>
</dbReference>
<keyword evidence="4" id="KW-1185">Reference proteome</keyword>
<organism evidence="3 4">
    <name type="scientific">Gordonia amicalis</name>
    <dbReference type="NCBI Taxonomy" id="89053"/>
    <lineage>
        <taxon>Bacteria</taxon>
        <taxon>Bacillati</taxon>
        <taxon>Actinomycetota</taxon>
        <taxon>Actinomycetes</taxon>
        <taxon>Mycobacteriales</taxon>
        <taxon>Gordoniaceae</taxon>
        <taxon>Gordonia</taxon>
    </lineage>
</organism>
<dbReference type="InterPro" id="IPR038109">
    <property type="entry name" value="DNA_bind_recomb_sf"/>
</dbReference>
<dbReference type="InterPro" id="IPR050639">
    <property type="entry name" value="SSR_resolvase"/>
</dbReference>
<dbReference type="Pfam" id="PF00239">
    <property type="entry name" value="Resolvase"/>
    <property type="match status" value="1"/>
</dbReference>
<dbReference type="Pfam" id="PF07508">
    <property type="entry name" value="Recombinase"/>
    <property type="match status" value="1"/>
</dbReference>